<evidence type="ECO:0000256" key="20">
    <source>
        <dbReference type="ARBA" id="ARBA00074272"/>
    </source>
</evidence>
<keyword evidence="16" id="KW-0472">Membrane</keyword>
<evidence type="ECO:0000256" key="4">
    <source>
        <dbReference type="ARBA" id="ARBA00022443"/>
    </source>
</evidence>
<keyword evidence="7" id="KW-0254">Endocytosis</keyword>
<keyword evidence="25" id="KW-1185">Reference proteome</keyword>
<keyword evidence="9" id="KW-0053">Apoptosis</keyword>
<evidence type="ECO:0000256" key="22">
    <source>
        <dbReference type="SAM" id="MobiDB-lite"/>
    </source>
</evidence>
<evidence type="ECO:0000256" key="17">
    <source>
        <dbReference type="ARBA" id="ARBA00023212"/>
    </source>
</evidence>
<dbReference type="InterPro" id="IPR001452">
    <property type="entry name" value="SH3_domain"/>
</dbReference>
<keyword evidence="4 21" id="KW-0728">SH3 domain</keyword>
<evidence type="ECO:0000256" key="11">
    <source>
        <dbReference type="ARBA" id="ARBA00022843"/>
    </source>
</evidence>
<keyword evidence="12" id="KW-0965">Cell junction</keyword>
<evidence type="ECO:0000313" key="24">
    <source>
        <dbReference type="Ensembl" id="ENSCPGP00000005425.1"/>
    </source>
</evidence>
<dbReference type="PRINTS" id="PR00499">
    <property type="entry name" value="P67PHOX"/>
</dbReference>
<dbReference type="GO" id="GO:0007015">
    <property type="term" value="P:actin filament organization"/>
    <property type="evidence" value="ECO:0007669"/>
    <property type="project" value="TreeGrafter"/>
</dbReference>
<organism evidence="24 25">
    <name type="scientific">Calidris pygmaea</name>
    <name type="common">Spoon-billed sandpiper</name>
    <dbReference type="NCBI Taxonomy" id="425635"/>
    <lineage>
        <taxon>Eukaryota</taxon>
        <taxon>Metazoa</taxon>
        <taxon>Chordata</taxon>
        <taxon>Craniata</taxon>
        <taxon>Vertebrata</taxon>
        <taxon>Euteleostomi</taxon>
        <taxon>Archelosauria</taxon>
        <taxon>Archosauria</taxon>
        <taxon>Dinosauria</taxon>
        <taxon>Saurischia</taxon>
        <taxon>Theropoda</taxon>
        <taxon>Coelurosauria</taxon>
        <taxon>Aves</taxon>
        <taxon>Neognathae</taxon>
        <taxon>Neoaves</taxon>
        <taxon>Charadriiformes</taxon>
        <taxon>Scolopacidae</taxon>
        <taxon>Calidris</taxon>
    </lineage>
</organism>
<proteinExistence type="predicted"/>
<comment type="subcellular location">
    <subcellularLocation>
        <location evidence="2">Cell junction</location>
        <location evidence="2">Focal adhesion</location>
    </subcellularLocation>
    <subcellularLocation>
        <location evidence="1">Cytoplasm</location>
        <location evidence="1">Cytoskeleton</location>
    </subcellularLocation>
    <subcellularLocation>
        <location evidence="3">Cytoplasmic vesicle membrane</location>
        <topology evidence="3">Peripheral membrane protein</topology>
    </subcellularLocation>
    <subcellularLocation>
        <location evidence="19">Synapse</location>
        <location evidence="19">Synaptosome</location>
    </subcellularLocation>
</comment>
<feature type="compositionally biased region" description="Polar residues" evidence="22">
    <location>
        <begin position="574"/>
        <end position="584"/>
    </location>
</feature>
<evidence type="ECO:0000256" key="6">
    <source>
        <dbReference type="ARBA" id="ARBA00022553"/>
    </source>
</evidence>
<name>A0A8C3JED9_9CHAR</name>
<evidence type="ECO:0000256" key="13">
    <source>
        <dbReference type="ARBA" id="ARBA00023018"/>
    </source>
</evidence>
<dbReference type="PANTHER" id="PTHR14167:SF6">
    <property type="entry name" value="SH3 DOMAIN-CONTAINING KINASE-BINDING PROTEIN 1"/>
    <property type="match status" value="1"/>
</dbReference>
<evidence type="ECO:0000256" key="18">
    <source>
        <dbReference type="ARBA" id="ARBA00023329"/>
    </source>
</evidence>
<feature type="region of interest" description="Disordered" evidence="22">
    <location>
        <begin position="240"/>
        <end position="265"/>
    </location>
</feature>
<evidence type="ECO:0000259" key="23">
    <source>
        <dbReference type="PROSITE" id="PS50002"/>
    </source>
</evidence>
<dbReference type="InterPro" id="IPR035770">
    <property type="entry name" value="CIN85_SH3_1"/>
</dbReference>
<dbReference type="SUPFAM" id="SSF50044">
    <property type="entry name" value="SH3-domain"/>
    <property type="match status" value="3"/>
</dbReference>
<dbReference type="AlphaFoldDB" id="A0A8C3JED9"/>
<accession>A0A8C3JED9</accession>
<dbReference type="GO" id="GO:0005856">
    <property type="term" value="C:cytoskeleton"/>
    <property type="evidence" value="ECO:0007669"/>
    <property type="project" value="UniProtKB-SubCell"/>
</dbReference>
<feature type="compositionally biased region" description="Basic and acidic residues" evidence="22">
    <location>
        <begin position="412"/>
        <end position="448"/>
    </location>
</feature>
<feature type="compositionally biased region" description="Basic and acidic residues" evidence="22">
    <location>
        <begin position="509"/>
        <end position="519"/>
    </location>
</feature>
<feature type="compositionally biased region" description="Polar residues" evidence="22">
    <location>
        <begin position="551"/>
        <end position="564"/>
    </location>
</feature>
<dbReference type="Ensembl" id="ENSCPGT00000005984.1">
    <property type="protein sequence ID" value="ENSCPGP00000005425.1"/>
    <property type="gene ID" value="ENSCPGG00000001407.1"/>
</dbReference>
<dbReference type="GO" id="GO:0006897">
    <property type="term" value="P:endocytosis"/>
    <property type="evidence" value="ECO:0007669"/>
    <property type="project" value="UniProtKB-KW"/>
</dbReference>
<feature type="region of interest" description="Disordered" evidence="22">
    <location>
        <begin position="393"/>
        <end position="623"/>
    </location>
</feature>
<dbReference type="GO" id="GO:0005925">
    <property type="term" value="C:focal adhesion"/>
    <property type="evidence" value="ECO:0007669"/>
    <property type="project" value="UniProtKB-SubCell"/>
</dbReference>
<evidence type="ECO:0000256" key="5">
    <source>
        <dbReference type="ARBA" id="ARBA00022490"/>
    </source>
</evidence>
<feature type="domain" description="SH3" evidence="23">
    <location>
        <begin position="106"/>
        <end position="165"/>
    </location>
</feature>
<keyword evidence="11" id="KW-0832">Ubl conjugation</keyword>
<evidence type="ECO:0000256" key="15">
    <source>
        <dbReference type="ARBA" id="ARBA00023054"/>
    </source>
</evidence>
<keyword evidence="5" id="KW-0963">Cytoplasm</keyword>
<keyword evidence="17" id="KW-0206">Cytoskeleton</keyword>
<evidence type="ECO:0000256" key="14">
    <source>
        <dbReference type="ARBA" id="ARBA00023036"/>
    </source>
</evidence>
<sequence>MHICVSLLVEAIVEFDYKAQHDDELTITVGDIITNIKKDDGGWWEGQLKGRRGLFPDNFVREIKKDMKKENTATKPPEKPINEVSNGSPLLLSETIIRTNKKGERNRRRRCQVAFSYMPQNEDELELKVGDIIEVVGEVEEGWWEGILNGKTGMFPSNFIKELSDSDDVGIAQEEQIKSSSFPFFLPSFDLFTPTLPLLLFSPLSFSCLLSGKSAFEGTILYRVAPAKIDSYRRYNSLKDATGSESDGGDSCSTKSEGANGGTTIQPKKVKGVGFGDIFKDKPIKLRPRSIEVENDFLPVDKSVGKKLPPATATQEPTKIEVDSRTKTKEYCKVIFPYEAQNDDELTIREGDVVTLISKDCIDVGWWEGELNGRRGVFPDNFVKLLPSDFEKEVSNRPKKPPPPSAPVIKQGSDRKLEIKKVPPERPECLPNRTEEKERSEREQKQLDLQKPSVPAIPPKKPRPPKANSVNRPGTLPPRRPERPVVPVTHTRSDSPKVELVGSTVSGTLEKDSSERSNDIDLEGFDSVIPIAEKLNHPTTTRPKATGRRPPSQSLTSVSDNKTSLPPKPGGLASGSNVQPSLSPSPSPGFHSIAMGTTGHRSNSPSLFGTEGKPKTEHLSQGQTALEELRTQIKELRTIIETMKDQQKKEIKQLLSELDEEKKIRLRLQMEVNDIKKALQSK</sequence>
<keyword evidence="13" id="KW-0770">Synapse</keyword>
<dbReference type="InterPro" id="IPR036028">
    <property type="entry name" value="SH3-like_dom_sf"/>
</dbReference>
<keyword evidence="10" id="KW-0677">Repeat</keyword>
<evidence type="ECO:0000256" key="7">
    <source>
        <dbReference type="ARBA" id="ARBA00022583"/>
    </source>
</evidence>
<evidence type="ECO:0000256" key="3">
    <source>
        <dbReference type="ARBA" id="ARBA00004284"/>
    </source>
</evidence>
<evidence type="ECO:0000313" key="25">
    <source>
        <dbReference type="Proteomes" id="UP000694419"/>
    </source>
</evidence>
<dbReference type="PANTHER" id="PTHR14167">
    <property type="entry name" value="SH3 DOMAIN-CONTAINING"/>
    <property type="match status" value="1"/>
</dbReference>
<feature type="compositionally biased region" description="Polar residues" evidence="22">
    <location>
        <begin position="251"/>
        <end position="265"/>
    </location>
</feature>
<protein>
    <recommendedName>
        <fullName evidence="20">SH3 domain-containing kinase-binding protein 1</fullName>
    </recommendedName>
</protein>
<feature type="region of interest" description="Disordered" evidence="22">
    <location>
        <begin position="67"/>
        <end position="86"/>
    </location>
</feature>
<evidence type="ECO:0000256" key="16">
    <source>
        <dbReference type="ARBA" id="ARBA00023136"/>
    </source>
</evidence>
<dbReference type="Pfam" id="PF14604">
    <property type="entry name" value="SH3_9"/>
    <property type="match status" value="3"/>
</dbReference>
<dbReference type="CDD" id="cd12052">
    <property type="entry name" value="SH3_CIN85_1"/>
    <property type="match status" value="1"/>
</dbReference>
<keyword evidence="8" id="KW-0771">Synaptosome</keyword>
<keyword evidence="6" id="KW-0597">Phosphoprotein</keyword>
<reference evidence="24" key="1">
    <citation type="submission" date="2025-08" db="UniProtKB">
        <authorList>
            <consortium name="Ensembl"/>
        </authorList>
    </citation>
    <scope>IDENTIFICATION</scope>
</reference>
<dbReference type="GO" id="GO:0017124">
    <property type="term" value="F:SH3 domain binding"/>
    <property type="evidence" value="ECO:0007669"/>
    <property type="project" value="UniProtKB-KW"/>
</dbReference>
<reference evidence="24" key="2">
    <citation type="submission" date="2025-09" db="UniProtKB">
        <authorList>
            <consortium name="Ensembl"/>
        </authorList>
    </citation>
    <scope>IDENTIFICATION</scope>
</reference>
<keyword evidence="18" id="KW-0968">Cytoplasmic vesicle</keyword>
<feature type="compositionally biased region" description="Basic and acidic residues" evidence="22">
    <location>
        <begin position="67"/>
        <end position="81"/>
    </location>
</feature>
<evidence type="ECO:0000256" key="21">
    <source>
        <dbReference type="PROSITE-ProRule" id="PRU00192"/>
    </source>
</evidence>
<dbReference type="GO" id="GO:0030659">
    <property type="term" value="C:cytoplasmic vesicle membrane"/>
    <property type="evidence" value="ECO:0007669"/>
    <property type="project" value="UniProtKB-SubCell"/>
</dbReference>
<feature type="domain" description="SH3" evidence="23">
    <location>
        <begin position="327"/>
        <end position="388"/>
    </location>
</feature>
<evidence type="ECO:0000256" key="10">
    <source>
        <dbReference type="ARBA" id="ARBA00022737"/>
    </source>
</evidence>
<feature type="domain" description="SH3" evidence="23">
    <location>
        <begin position="6"/>
        <end position="65"/>
    </location>
</feature>
<dbReference type="Proteomes" id="UP000694419">
    <property type="component" value="Unplaced"/>
</dbReference>
<keyword evidence="14" id="KW-0729">SH3-binding</keyword>
<dbReference type="PROSITE" id="PS50002">
    <property type="entry name" value="SH3"/>
    <property type="match status" value="3"/>
</dbReference>
<evidence type="ECO:0000256" key="2">
    <source>
        <dbReference type="ARBA" id="ARBA00004246"/>
    </source>
</evidence>
<evidence type="ECO:0000256" key="1">
    <source>
        <dbReference type="ARBA" id="ARBA00004245"/>
    </source>
</evidence>
<evidence type="ECO:0000256" key="8">
    <source>
        <dbReference type="ARBA" id="ARBA00022599"/>
    </source>
</evidence>
<dbReference type="CDD" id="cd12057">
    <property type="entry name" value="SH3_CIN85_3"/>
    <property type="match status" value="1"/>
</dbReference>
<evidence type="ECO:0000256" key="9">
    <source>
        <dbReference type="ARBA" id="ARBA00022703"/>
    </source>
</evidence>
<dbReference type="CDD" id="cd12055">
    <property type="entry name" value="SH3_CIN85_2"/>
    <property type="match status" value="1"/>
</dbReference>
<dbReference type="PRINTS" id="PR00452">
    <property type="entry name" value="SH3DOMAIN"/>
</dbReference>
<keyword evidence="15" id="KW-0175">Coiled coil</keyword>
<dbReference type="InterPro" id="IPR050384">
    <property type="entry name" value="Endophilin_SH3RF"/>
</dbReference>
<dbReference type="FunFam" id="2.30.30.40:FF:000094">
    <property type="entry name" value="SH3 domain-containing kinase-binding protein 1"/>
    <property type="match status" value="1"/>
</dbReference>
<dbReference type="GO" id="GO:0016477">
    <property type="term" value="P:cell migration"/>
    <property type="evidence" value="ECO:0007669"/>
    <property type="project" value="TreeGrafter"/>
</dbReference>
<dbReference type="GO" id="GO:0006915">
    <property type="term" value="P:apoptotic process"/>
    <property type="evidence" value="ECO:0007669"/>
    <property type="project" value="UniProtKB-KW"/>
</dbReference>
<evidence type="ECO:0000256" key="19">
    <source>
        <dbReference type="ARBA" id="ARBA00034102"/>
    </source>
</evidence>
<evidence type="ECO:0000256" key="12">
    <source>
        <dbReference type="ARBA" id="ARBA00022949"/>
    </source>
</evidence>
<dbReference type="FunFam" id="2.30.30.40:FF:000089">
    <property type="entry name" value="SH3 domain-containing kinase-binding protein 1"/>
    <property type="match status" value="1"/>
</dbReference>
<dbReference type="SMART" id="SM00326">
    <property type="entry name" value="SH3"/>
    <property type="match status" value="3"/>
</dbReference>
<dbReference type="GO" id="GO:0043005">
    <property type="term" value="C:neuron projection"/>
    <property type="evidence" value="ECO:0007669"/>
    <property type="project" value="UniProtKB-KW"/>
</dbReference>
<dbReference type="Gene3D" id="2.30.30.40">
    <property type="entry name" value="SH3 Domains"/>
    <property type="match status" value="3"/>
</dbReference>
<dbReference type="InterPro" id="IPR035771">
    <property type="entry name" value="CIN85_SH3_2"/>
</dbReference>
<dbReference type="FunFam" id="2.30.30.40:FF:000112">
    <property type="entry name" value="SH3 domain-containing kinase-binding protein 1"/>
    <property type="match status" value="1"/>
</dbReference>
<dbReference type="GO" id="GO:0045202">
    <property type="term" value="C:synapse"/>
    <property type="evidence" value="ECO:0007669"/>
    <property type="project" value="UniProtKB-SubCell"/>
</dbReference>
<dbReference type="InterPro" id="IPR035772">
    <property type="entry name" value="CIN85_SH3_3"/>
</dbReference>